<dbReference type="Gene3D" id="1.10.10.2840">
    <property type="entry name" value="PucR C-terminal helix-turn-helix domain"/>
    <property type="match status" value="1"/>
</dbReference>
<reference evidence="3 4" key="1">
    <citation type="submission" date="2020-08" db="EMBL/GenBank/DDBJ databases">
        <title>A Genomic Blueprint of the Chicken Gut Microbiome.</title>
        <authorList>
            <person name="Gilroy R."/>
            <person name="Ravi A."/>
            <person name="Getino M."/>
            <person name="Pursley I."/>
            <person name="Horton D.L."/>
            <person name="Alikhan N.-F."/>
            <person name="Baker D."/>
            <person name="Gharbi K."/>
            <person name="Hall N."/>
            <person name="Watson M."/>
            <person name="Adriaenssens E.M."/>
            <person name="Foster-Nyarko E."/>
            <person name="Jarju S."/>
            <person name="Secka A."/>
            <person name="Antonio M."/>
            <person name="Oren A."/>
            <person name="Chaudhuri R."/>
            <person name="La Ragione R.M."/>
            <person name="Hildebrand F."/>
            <person name="Pallen M.J."/>
        </authorList>
    </citation>
    <scope>NUCLEOTIDE SEQUENCE [LARGE SCALE GENOMIC DNA]</scope>
    <source>
        <strain evidence="3 4">Sa3CVN1</strain>
    </source>
</reference>
<evidence type="ECO:0000313" key="3">
    <source>
        <dbReference type="EMBL" id="MBD7912773.1"/>
    </source>
</evidence>
<dbReference type="InterPro" id="IPR042070">
    <property type="entry name" value="PucR_C-HTH_sf"/>
</dbReference>
<evidence type="ECO:0000313" key="4">
    <source>
        <dbReference type="Proteomes" id="UP000627781"/>
    </source>
</evidence>
<dbReference type="Pfam" id="PF13556">
    <property type="entry name" value="HTH_30"/>
    <property type="match status" value="1"/>
</dbReference>
<dbReference type="InterPro" id="IPR051448">
    <property type="entry name" value="CdaR-like_regulators"/>
</dbReference>
<feature type="domain" description="Putative sugar diacid recognition" evidence="1">
    <location>
        <begin position="3"/>
        <end position="132"/>
    </location>
</feature>
<name>A0ABR8PXA7_9CLOT</name>
<dbReference type="InterPro" id="IPR025736">
    <property type="entry name" value="PucR_C-HTH_dom"/>
</dbReference>
<comment type="caution">
    <text evidence="3">The sequence shown here is derived from an EMBL/GenBank/DDBJ whole genome shotgun (WGS) entry which is preliminary data.</text>
</comment>
<evidence type="ECO:0000259" key="1">
    <source>
        <dbReference type="Pfam" id="PF05651"/>
    </source>
</evidence>
<feature type="domain" description="PucR C-terminal helix-turn-helix" evidence="2">
    <location>
        <begin position="284"/>
        <end position="340"/>
    </location>
</feature>
<dbReference type="PANTHER" id="PTHR33744">
    <property type="entry name" value="CARBOHYDRATE DIACID REGULATOR"/>
    <property type="match status" value="1"/>
</dbReference>
<evidence type="ECO:0000259" key="2">
    <source>
        <dbReference type="Pfam" id="PF13556"/>
    </source>
</evidence>
<organism evidence="3 4">
    <name type="scientific">Clostridium cibarium</name>
    <dbReference type="NCBI Taxonomy" id="2762247"/>
    <lineage>
        <taxon>Bacteria</taxon>
        <taxon>Bacillati</taxon>
        <taxon>Bacillota</taxon>
        <taxon>Clostridia</taxon>
        <taxon>Eubacteriales</taxon>
        <taxon>Clostridiaceae</taxon>
        <taxon>Clostridium</taxon>
    </lineage>
</organism>
<protein>
    <submittedName>
        <fullName evidence="3">Helix-turn-helix domain-containing protein</fullName>
    </submittedName>
</protein>
<sequence length="343" mass="39551">MKLSKSIAQKIVLEMMNVIPYNINVMDENGVIIGSGDIKRIGNIHEGAKKAIDKQHVNEVYEEKGRMKPGVNEPIIIDNNIIGVIGITGNPDEVMRFSKLVRVTAVLLIEQEKINEETQNKRLNRQRFYHELVHRKTEYDNEFYVRAKNYGIDLTKKYQVILVDCNIDSQGFRTICNRHFHYFELDNNKTVFFIRTNQEANTLIKDLEECEDINKIGIGGEEDIVAVSLENAGLAIEFGIKIKPSSKIYIYDDLKLFIHLSYDDKSNLISLLSNLDKVGNKLELIQTLEAYIEENGDINNVANRLNIHRNTLNYRLDRIKQLTGKNPKVLLELFELLCGLIWR</sequence>
<dbReference type="EMBL" id="JACSRA010000028">
    <property type="protein sequence ID" value="MBD7912773.1"/>
    <property type="molecule type" value="Genomic_DNA"/>
</dbReference>
<accession>A0ABR8PXA7</accession>
<dbReference type="Proteomes" id="UP000627781">
    <property type="component" value="Unassembled WGS sequence"/>
</dbReference>
<keyword evidence="4" id="KW-1185">Reference proteome</keyword>
<dbReference type="PANTHER" id="PTHR33744:SF15">
    <property type="entry name" value="CARBOHYDRATE DIACID REGULATOR"/>
    <property type="match status" value="1"/>
</dbReference>
<dbReference type="Pfam" id="PF05651">
    <property type="entry name" value="Diacid_rec"/>
    <property type="match status" value="1"/>
</dbReference>
<gene>
    <name evidence="3" type="ORF">H9661_15585</name>
</gene>
<dbReference type="InterPro" id="IPR008599">
    <property type="entry name" value="Diacid_rec"/>
</dbReference>
<dbReference type="RefSeq" id="WP_191769653.1">
    <property type="nucleotide sequence ID" value="NZ_JACSRA010000028.1"/>
</dbReference>
<proteinExistence type="predicted"/>